<organism evidence="1 2">
    <name type="scientific">Paenibacillus polymyxa</name>
    <name type="common">Bacillus polymyxa</name>
    <dbReference type="NCBI Taxonomy" id="1406"/>
    <lineage>
        <taxon>Bacteria</taxon>
        <taxon>Bacillati</taxon>
        <taxon>Bacillota</taxon>
        <taxon>Bacilli</taxon>
        <taxon>Bacillales</taxon>
        <taxon>Paenibacillaceae</taxon>
        <taxon>Paenibacillus</taxon>
    </lineage>
</organism>
<name>A0ABX2ZBH0_PAEPO</name>
<dbReference type="Proteomes" id="UP000094974">
    <property type="component" value="Unassembled WGS sequence"/>
</dbReference>
<evidence type="ECO:0000313" key="2">
    <source>
        <dbReference type="Proteomes" id="UP000094974"/>
    </source>
</evidence>
<sequence>MLLKSCFTVDNPMKAMYLPKRFGRVPVPDDLAAASHPKAVFKCTPDELFEMANGQELMMNQSSSDVFI</sequence>
<reference evidence="2" key="1">
    <citation type="submission" date="2016-05" db="EMBL/GenBank/DDBJ databases">
        <title>Whole genome shotgun sequencing of cultured foodborne pathogen.</title>
        <authorList>
            <person name="Zheng J."/>
            <person name="Timme R."/>
            <person name="Allard M."/>
            <person name="Strain E."/>
            <person name="Luo Y."/>
            <person name="Brown E."/>
        </authorList>
    </citation>
    <scope>NUCLEOTIDE SEQUENCE [LARGE SCALE GENOMIC DNA]</scope>
    <source>
        <strain evidence="2">CFSAN034343</strain>
    </source>
</reference>
<dbReference type="EMBL" id="LYND01000129">
    <property type="protein sequence ID" value="ODA08812.1"/>
    <property type="molecule type" value="Genomic_DNA"/>
</dbReference>
<protein>
    <submittedName>
        <fullName evidence="1">Uncharacterized protein</fullName>
    </submittedName>
</protein>
<gene>
    <name evidence="1" type="ORF">A7312_05260</name>
</gene>
<keyword evidence="2" id="KW-1185">Reference proteome</keyword>
<comment type="caution">
    <text evidence="1">The sequence shown here is derived from an EMBL/GenBank/DDBJ whole genome shotgun (WGS) entry which is preliminary data.</text>
</comment>
<proteinExistence type="predicted"/>
<accession>A0ABX2ZBH0</accession>
<evidence type="ECO:0000313" key="1">
    <source>
        <dbReference type="EMBL" id="ODA08812.1"/>
    </source>
</evidence>